<dbReference type="STRING" id="37360.A0A0G4IGL5"/>
<dbReference type="PANTHER" id="PTHR23413:SF1">
    <property type="entry name" value="RIBOSOMAL PROTEIN L32"/>
    <property type="match status" value="1"/>
</dbReference>
<evidence type="ECO:0000313" key="4">
    <source>
        <dbReference type="EMBL" id="CEO94324.1"/>
    </source>
</evidence>
<reference evidence="4 6" key="1">
    <citation type="submission" date="2015-02" db="EMBL/GenBank/DDBJ databases">
        <authorList>
            <person name="Chooi Y.-H."/>
        </authorList>
    </citation>
    <scope>NUCLEOTIDE SEQUENCE [LARGE SCALE GENOMIC DNA]</scope>
    <source>
        <strain evidence="4">E3</strain>
    </source>
</reference>
<accession>A0A0G4IGL5</accession>
<dbReference type="SUPFAM" id="SSF52042">
    <property type="entry name" value="Ribosomal protein L32e"/>
    <property type="match status" value="1"/>
</dbReference>
<reference evidence="5 7" key="2">
    <citation type="submission" date="2018-03" db="EMBL/GenBank/DDBJ databases">
        <authorList>
            <person name="Fogelqvist J."/>
        </authorList>
    </citation>
    <scope>NUCLEOTIDE SEQUENCE [LARGE SCALE GENOMIC DNA]</scope>
</reference>
<evidence type="ECO:0000256" key="2">
    <source>
        <dbReference type="ARBA" id="ARBA00022980"/>
    </source>
</evidence>
<dbReference type="OMA" id="HPSGYEE"/>
<dbReference type="OrthoDB" id="268693at2759"/>
<dbReference type="EMBL" id="OVEO01000006">
    <property type="protein sequence ID" value="SPQ96673.1"/>
    <property type="molecule type" value="Genomic_DNA"/>
</dbReference>
<dbReference type="EMBL" id="CDSF01000001">
    <property type="protein sequence ID" value="CEO94324.1"/>
    <property type="molecule type" value="Genomic_DNA"/>
</dbReference>
<dbReference type="SMART" id="SM01393">
    <property type="entry name" value="Ribosomal_L32e"/>
    <property type="match status" value="1"/>
</dbReference>
<name>A0A0G4IGL5_PLABS</name>
<dbReference type="Proteomes" id="UP000039324">
    <property type="component" value="Unassembled WGS sequence"/>
</dbReference>
<comment type="similarity">
    <text evidence="1">Belongs to the eukaryotic ribosomal protein eL32 family.</text>
</comment>
<evidence type="ECO:0000313" key="6">
    <source>
        <dbReference type="Proteomes" id="UP000039324"/>
    </source>
</evidence>
<dbReference type="PANTHER" id="PTHR23413">
    <property type="entry name" value="60S RIBOSOMAL PROTEIN L32 AND DNA-DIRECTED RNA POLYMERASE II, SUBUNIT N"/>
    <property type="match status" value="1"/>
</dbReference>
<keyword evidence="6" id="KW-1185">Reference proteome</keyword>
<dbReference type="InterPro" id="IPR001515">
    <property type="entry name" value="Ribosomal_eL32"/>
</dbReference>
<keyword evidence="2" id="KW-0689">Ribosomal protein</keyword>
<evidence type="ECO:0000313" key="7">
    <source>
        <dbReference type="Proteomes" id="UP000290189"/>
    </source>
</evidence>
<dbReference type="GO" id="GO:0006412">
    <property type="term" value="P:translation"/>
    <property type="evidence" value="ECO:0007669"/>
    <property type="project" value="InterPro"/>
</dbReference>
<keyword evidence="3" id="KW-0687">Ribonucleoprotein</keyword>
<dbReference type="InterPro" id="IPR036351">
    <property type="entry name" value="Ribosomal_eL32_sf"/>
</dbReference>
<geneLocation type="mitochondrion" evidence="5"/>
<organism evidence="4 6">
    <name type="scientific">Plasmodiophora brassicae</name>
    <name type="common">Clubroot disease agent</name>
    <dbReference type="NCBI Taxonomy" id="37360"/>
    <lineage>
        <taxon>Eukaryota</taxon>
        <taxon>Sar</taxon>
        <taxon>Rhizaria</taxon>
        <taxon>Endomyxa</taxon>
        <taxon>Phytomyxea</taxon>
        <taxon>Plasmodiophorida</taxon>
        <taxon>Plasmodiophoridae</taxon>
        <taxon>Plasmodiophora</taxon>
    </lineage>
</organism>
<evidence type="ECO:0000256" key="3">
    <source>
        <dbReference type="ARBA" id="ARBA00023274"/>
    </source>
</evidence>
<protein>
    <recommendedName>
        <fullName evidence="8">60S ribosomal protein L32</fullName>
    </recommendedName>
</protein>
<dbReference type="AlphaFoldDB" id="A0A0G4IGL5"/>
<evidence type="ECO:0000256" key="1">
    <source>
        <dbReference type="ARBA" id="ARBA00008431"/>
    </source>
</evidence>
<sequence length="133" mass="15626">MVAPLVRHKIIKKRQAKFIRHQAHNFLRVPLKWRRPKGIDSVVRRRFRGNIKMANCGYGTNKKHKHILPNGFMKFSVSNAKDLELLLMHNRKYAAEIKSQVSVRKRKEIVERAAQLNIKVINGNAKLRTEEHE</sequence>
<dbReference type="GO" id="GO:0003735">
    <property type="term" value="F:structural constituent of ribosome"/>
    <property type="evidence" value="ECO:0007669"/>
    <property type="project" value="InterPro"/>
</dbReference>
<dbReference type="Pfam" id="PF01655">
    <property type="entry name" value="Ribosomal_L32e"/>
    <property type="match status" value="1"/>
</dbReference>
<keyword evidence="5" id="KW-0496">Mitochondrion</keyword>
<dbReference type="GO" id="GO:0022625">
    <property type="term" value="C:cytosolic large ribosomal subunit"/>
    <property type="evidence" value="ECO:0007669"/>
    <property type="project" value="TreeGrafter"/>
</dbReference>
<evidence type="ECO:0000313" key="5">
    <source>
        <dbReference type="EMBL" id="SPQ96673.1"/>
    </source>
</evidence>
<dbReference type="CDD" id="cd00513">
    <property type="entry name" value="Ribosomal_L32_L32e"/>
    <property type="match status" value="1"/>
</dbReference>
<proteinExistence type="inferred from homology"/>
<dbReference type="Proteomes" id="UP000290189">
    <property type="component" value="Unassembled WGS sequence"/>
</dbReference>
<gene>
    <name evidence="4" type="ORF">PBRA_000109</name>
    <name evidence="5" type="ORF">PLBR_LOCUS3888</name>
</gene>
<evidence type="ECO:0008006" key="8">
    <source>
        <dbReference type="Google" id="ProtNLM"/>
    </source>
</evidence>